<evidence type="ECO:0000256" key="3">
    <source>
        <dbReference type="ARBA" id="ARBA00017144"/>
    </source>
</evidence>
<dbReference type="EMBL" id="JACJQH010000027">
    <property type="protein sequence ID" value="MBD2197353.1"/>
    <property type="molecule type" value="Genomic_DNA"/>
</dbReference>
<evidence type="ECO:0000256" key="1">
    <source>
        <dbReference type="ARBA" id="ARBA00009776"/>
    </source>
</evidence>
<evidence type="ECO:0000256" key="9">
    <source>
        <dbReference type="ARBA" id="ARBA00048743"/>
    </source>
</evidence>
<dbReference type="GO" id="GO:0004798">
    <property type="term" value="F:dTMP kinase activity"/>
    <property type="evidence" value="ECO:0007669"/>
    <property type="project" value="UniProtKB-EC"/>
</dbReference>
<dbReference type="InterPro" id="IPR027417">
    <property type="entry name" value="P-loop_NTPase"/>
</dbReference>
<evidence type="ECO:0000313" key="12">
    <source>
        <dbReference type="EMBL" id="MBD2197353.1"/>
    </source>
</evidence>
<dbReference type="Proteomes" id="UP000658514">
    <property type="component" value="Unassembled WGS sequence"/>
</dbReference>
<comment type="catalytic activity">
    <reaction evidence="9 10">
        <text>dTMP + ATP = dTDP + ADP</text>
        <dbReference type="Rhea" id="RHEA:13517"/>
        <dbReference type="ChEBI" id="CHEBI:30616"/>
        <dbReference type="ChEBI" id="CHEBI:58369"/>
        <dbReference type="ChEBI" id="CHEBI:63528"/>
        <dbReference type="ChEBI" id="CHEBI:456216"/>
        <dbReference type="EC" id="2.7.4.9"/>
    </reaction>
</comment>
<dbReference type="SUPFAM" id="SSF52540">
    <property type="entry name" value="P-loop containing nucleoside triphosphate hydrolases"/>
    <property type="match status" value="1"/>
</dbReference>
<accession>A0ABR8ABV2</accession>
<name>A0ABR8ABV2_9CYAN</name>
<dbReference type="Pfam" id="PF02223">
    <property type="entry name" value="Thymidylate_kin"/>
    <property type="match status" value="1"/>
</dbReference>
<keyword evidence="5 10" id="KW-0545">Nucleotide biosynthesis</keyword>
<protein>
    <recommendedName>
        <fullName evidence="3 10">Thymidylate kinase</fullName>
        <ecNumber evidence="2 10">2.7.4.9</ecNumber>
    </recommendedName>
    <alternativeName>
        <fullName evidence="10">dTMP kinase</fullName>
    </alternativeName>
</protein>
<comment type="caution">
    <text evidence="10">Lacks conserved residue(s) required for the propagation of feature annotation.</text>
</comment>
<keyword evidence="4 10" id="KW-0808">Transferase</keyword>
<keyword evidence="8 10" id="KW-0067">ATP-binding</keyword>
<evidence type="ECO:0000256" key="5">
    <source>
        <dbReference type="ARBA" id="ARBA00022727"/>
    </source>
</evidence>
<organism evidence="12 13">
    <name type="scientific">Calothrix parietina FACHB-288</name>
    <dbReference type="NCBI Taxonomy" id="2692896"/>
    <lineage>
        <taxon>Bacteria</taxon>
        <taxon>Bacillati</taxon>
        <taxon>Cyanobacteriota</taxon>
        <taxon>Cyanophyceae</taxon>
        <taxon>Nostocales</taxon>
        <taxon>Calotrichaceae</taxon>
        <taxon>Calothrix</taxon>
    </lineage>
</organism>
<reference evidence="12 13" key="1">
    <citation type="journal article" date="2020" name="ISME J.">
        <title>Comparative genomics reveals insights into cyanobacterial evolution and habitat adaptation.</title>
        <authorList>
            <person name="Chen M.Y."/>
            <person name="Teng W.K."/>
            <person name="Zhao L."/>
            <person name="Hu C.X."/>
            <person name="Zhou Y.K."/>
            <person name="Han B.P."/>
            <person name="Song L.R."/>
            <person name="Shu W.S."/>
        </authorList>
    </citation>
    <scope>NUCLEOTIDE SEQUENCE [LARGE SCALE GENOMIC DNA]</scope>
    <source>
        <strain evidence="12 13">FACHB-288</strain>
    </source>
</reference>
<dbReference type="InterPro" id="IPR018095">
    <property type="entry name" value="Thymidylate_kin_CS"/>
</dbReference>
<evidence type="ECO:0000256" key="6">
    <source>
        <dbReference type="ARBA" id="ARBA00022741"/>
    </source>
</evidence>
<dbReference type="InterPro" id="IPR018094">
    <property type="entry name" value="Thymidylate_kinase"/>
</dbReference>
<dbReference type="PROSITE" id="PS01331">
    <property type="entry name" value="THYMIDYLATE_KINASE"/>
    <property type="match status" value="1"/>
</dbReference>
<keyword evidence="6 10" id="KW-0547">Nucleotide-binding</keyword>
<comment type="similarity">
    <text evidence="1 10">Belongs to the thymidylate kinase family.</text>
</comment>
<dbReference type="PANTHER" id="PTHR10344">
    <property type="entry name" value="THYMIDYLATE KINASE"/>
    <property type="match status" value="1"/>
</dbReference>
<evidence type="ECO:0000256" key="8">
    <source>
        <dbReference type="ARBA" id="ARBA00022840"/>
    </source>
</evidence>
<dbReference type="NCBIfam" id="TIGR00041">
    <property type="entry name" value="DTMP_kinase"/>
    <property type="match status" value="1"/>
</dbReference>
<dbReference type="CDD" id="cd01672">
    <property type="entry name" value="TMPK"/>
    <property type="match status" value="1"/>
</dbReference>
<evidence type="ECO:0000256" key="2">
    <source>
        <dbReference type="ARBA" id="ARBA00012980"/>
    </source>
</evidence>
<evidence type="ECO:0000256" key="4">
    <source>
        <dbReference type="ARBA" id="ARBA00022679"/>
    </source>
</evidence>
<keyword evidence="7 10" id="KW-0418">Kinase</keyword>
<evidence type="ECO:0000256" key="10">
    <source>
        <dbReference type="HAMAP-Rule" id="MF_00165"/>
    </source>
</evidence>
<comment type="caution">
    <text evidence="12">The sequence shown here is derived from an EMBL/GenBank/DDBJ whole genome shotgun (WGS) entry which is preliminary data.</text>
</comment>
<dbReference type="HAMAP" id="MF_00165">
    <property type="entry name" value="Thymidylate_kinase"/>
    <property type="match status" value="1"/>
</dbReference>
<sequence>MTKRQVTEEPDEAKVSRPVLKTSGIGDNFAEFNTSQMQLCQAWLENMGISVFLTREPGGTELGLDLRRLLLEKADNKPIAEVTELLLYAADRAQHVEQELKPYLAQGKYILCDRYVESTIAYQGYGRRLNMSLIDQLNYIATGGLQSDLTIWLDVDVEVGLARKRGTEAALDRIEQETIAFHQRVQQGYADLAAAFPERIIRIDGSLSQEIVHQTIQGILRDRLLLG</sequence>
<evidence type="ECO:0000256" key="7">
    <source>
        <dbReference type="ARBA" id="ARBA00022777"/>
    </source>
</evidence>
<feature type="domain" description="Thymidylate kinase-like" evidence="11">
    <location>
        <begin position="34"/>
        <end position="216"/>
    </location>
</feature>
<dbReference type="InterPro" id="IPR039430">
    <property type="entry name" value="Thymidylate_kin-like_dom"/>
</dbReference>
<keyword evidence="13" id="KW-1185">Reference proteome</keyword>
<evidence type="ECO:0000313" key="13">
    <source>
        <dbReference type="Proteomes" id="UP000658514"/>
    </source>
</evidence>
<dbReference type="EC" id="2.7.4.9" evidence="2 10"/>
<proteinExistence type="inferred from homology"/>
<dbReference type="Gene3D" id="3.40.50.300">
    <property type="entry name" value="P-loop containing nucleotide triphosphate hydrolases"/>
    <property type="match status" value="1"/>
</dbReference>
<evidence type="ECO:0000259" key="11">
    <source>
        <dbReference type="Pfam" id="PF02223"/>
    </source>
</evidence>
<comment type="function">
    <text evidence="10">Phosphorylation of dTMP to form dTDP in both de novo and salvage pathways of dTTP synthesis.</text>
</comment>
<gene>
    <name evidence="10 12" type="primary">tmk</name>
    <name evidence="12" type="ORF">H6G24_17910</name>
</gene>
<dbReference type="PANTHER" id="PTHR10344:SF4">
    <property type="entry name" value="UMP-CMP KINASE 2, MITOCHONDRIAL"/>
    <property type="match status" value="1"/>
</dbReference>